<keyword evidence="1" id="KW-0472">Membrane</keyword>
<dbReference type="EMBL" id="KZ451899">
    <property type="protein sequence ID" value="PKA64897.1"/>
    <property type="molecule type" value="Genomic_DNA"/>
</dbReference>
<dbReference type="Proteomes" id="UP000236161">
    <property type="component" value="Unassembled WGS sequence"/>
</dbReference>
<evidence type="ECO:0000313" key="2">
    <source>
        <dbReference type="EMBL" id="PKA64897.1"/>
    </source>
</evidence>
<proteinExistence type="predicted"/>
<organism evidence="2 3">
    <name type="scientific">Apostasia shenzhenica</name>
    <dbReference type="NCBI Taxonomy" id="1088818"/>
    <lineage>
        <taxon>Eukaryota</taxon>
        <taxon>Viridiplantae</taxon>
        <taxon>Streptophyta</taxon>
        <taxon>Embryophyta</taxon>
        <taxon>Tracheophyta</taxon>
        <taxon>Spermatophyta</taxon>
        <taxon>Magnoliopsida</taxon>
        <taxon>Liliopsida</taxon>
        <taxon>Asparagales</taxon>
        <taxon>Orchidaceae</taxon>
        <taxon>Apostasioideae</taxon>
        <taxon>Apostasia</taxon>
    </lineage>
</organism>
<protein>
    <submittedName>
        <fullName evidence="2">Uncharacterized protein</fullName>
    </submittedName>
</protein>
<dbReference type="OrthoDB" id="1726667at2759"/>
<dbReference type="STRING" id="1088818.A0A2I0BAS6"/>
<accession>A0A2I0BAS6</accession>
<name>A0A2I0BAS6_9ASPA</name>
<dbReference type="AlphaFoldDB" id="A0A2I0BAS6"/>
<keyword evidence="3" id="KW-1185">Reference proteome</keyword>
<sequence length="89" mass="9824">MAGSMEGFKLGNRSAPLEPISEKLSSKASELSLDQARIFSRTSPRHVISLGTSSKLCAISFVVGVFVGFTLKRRLRLWASKLLKRIKDD</sequence>
<evidence type="ECO:0000256" key="1">
    <source>
        <dbReference type="SAM" id="Phobius"/>
    </source>
</evidence>
<gene>
    <name evidence="2" type="ORF">AXF42_Ash011499</name>
</gene>
<keyword evidence="1" id="KW-1133">Transmembrane helix</keyword>
<reference evidence="2 3" key="1">
    <citation type="journal article" date="2017" name="Nature">
        <title>The Apostasia genome and the evolution of orchids.</title>
        <authorList>
            <person name="Zhang G.Q."/>
            <person name="Liu K.W."/>
            <person name="Li Z."/>
            <person name="Lohaus R."/>
            <person name="Hsiao Y.Y."/>
            <person name="Niu S.C."/>
            <person name="Wang J.Y."/>
            <person name="Lin Y.C."/>
            <person name="Xu Q."/>
            <person name="Chen L.J."/>
            <person name="Yoshida K."/>
            <person name="Fujiwara S."/>
            <person name="Wang Z.W."/>
            <person name="Zhang Y.Q."/>
            <person name="Mitsuda N."/>
            <person name="Wang M."/>
            <person name="Liu G.H."/>
            <person name="Pecoraro L."/>
            <person name="Huang H.X."/>
            <person name="Xiao X.J."/>
            <person name="Lin M."/>
            <person name="Wu X.Y."/>
            <person name="Wu W.L."/>
            <person name="Chen Y.Y."/>
            <person name="Chang S.B."/>
            <person name="Sakamoto S."/>
            <person name="Ohme-Takagi M."/>
            <person name="Yagi M."/>
            <person name="Zeng S.J."/>
            <person name="Shen C.Y."/>
            <person name="Yeh C.M."/>
            <person name="Luo Y.B."/>
            <person name="Tsai W.C."/>
            <person name="Van de Peer Y."/>
            <person name="Liu Z.J."/>
        </authorList>
    </citation>
    <scope>NUCLEOTIDE SEQUENCE [LARGE SCALE GENOMIC DNA]</scope>
    <source>
        <strain evidence="3">cv. Shenzhen</strain>
        <tissue evidence="2">Stem</tissue>
    </source>
</reference>
<keyword evidence="1" id="KW-0812">Transmembrane</keyword>
<feature type="transmembrane region" description="Helical" evidence="1">
    <location>
        <begin position="47"/>
        <end position="71"/>
    </location>
</feature>
<evidence type="ECO:0000313" key="3">
    <source>
        <dbReference type="Proteomes" id="UP000236161"/>
    </source>
</evidence>